<evidence type="ECO:0000313" key="3">
    <source>
        <dbReference type="Proteomes" id="UP001146120"/>
    </source>
</evidence>
<accession>A0AAV2YKY0</accession>
<dbReference type="Gene3D" id="2.30.29.50">
    <property type="entry name" value="Bacterial Pleckstrin homology domain"/>
    <property type="match status" value="1"/>
</dbReference>
<proteinExistence type="predicted"/>
<gene>
    <name evidence="2" type="ORF">N0F65_005495</name>
</gene>
<dbReference type="InterPro" id="IPR012544">
    <property type="entry name" value="PHb"/>
</dbReference>
<dbReference type="Proteomes" id="UP001146120">
    <property type="component" value="Unassembled WGS sequence"/>
</dbReference>
<feature type="domain" description="Bacterial Pleckstrin homology" evidence="1">
    <location>
        <begin position="28"/>
        <end position="132"/>
    </location>
</feature>
<dbReference type="SUPFAM" id="SSF50729">
    <property type="entry name" value="PH domain-like"/>
    <property type="match status" value="1"/>
</dbReference>
<dbReference type="PANTHER" id="PTHR35796:SF3">
    <property type="entry name" value="BHLH DOMAIN-CONTAINING PROTEIN"/>
    <property type="match status" value="1"/>
</dbReference>
<comment type="caution">
    <text evidence="2">The sequence shown here is derived from an EMBL/GenBank/DDBJ whole genome shotgun (WGS) entry which is preliminary data.</text>
</comment>
<organism evidence="2 3">
    <name type="scientific">Lagenidium giganteum</name>
    <dbReference type="NCBI Taxonomy" id="4803"/>
    <lineage>
        <taxon>Eukaryota</taxon>
        <taxon>Sar</taxon>
        <taxon>Stramenopiles</taxon>
        <taxon>Oomycota</taxon>
        <taxon>Peronosporomycetes</taxon>
        <taxon>Pythiales</taxon>
        <taxon>Pythiaceae</taxon>
    </lineage>
</organism>
<evidence type="ECO:0000313" key="2">
    <source>
        <dbReference type="EMBL" id="DAZ93984.1"/>
    </source>
</evidence>
<protein>
    <recommendedName>
        <fullName evidence="1">Bacterial Pleckstrin homology domain-containing protein</fullName>
    </recommendedName>
</protein>
<evidence type="ECO:0000259" key="1">
    <source>
        <dbReference type="Pfam" id="PF08000"/>
    </source>
</evidence>
<dbReference type="AlphaFoldDB" id="A0AAV2YKY0"/>
<dbReference type="EMBL" id="DAKRPA010000277">
    <property type="protein sequence ID" value="DAZ93984.1"/>
    <property type="molecule type" value="Genomic_DNA"/>
</dbReference>
<keyword evidence="3" id="KW-1185">Reference proteome</keyword>
<sequence length="201" mass="23140">MSMMMKSKAADSGPVEACSVVQHLTTCQAVKFLLPEEQILFSFQSINEEFTFTNFALIKMTSRRTSASVLSRAECKYSTSRLDFKTSSIEDVRYQTPGRQDVELRFTIGGEYVAINIARDNEQDAQLYYKVLLLLSRAQQERNREWEFARLGLEQSAKALRLTEGSGQTLTKQANETLQWLQETYERTHPTVPPRVDHWRT</sequence>
<name>A0AAV2YKY0_9STRA</name>
<dbReference type="Pfam" id="PF08000">
    <property type="entry name" value="bPH_1"/>
    <property type="match status" value="1"/>
</dbReference>
<reference evidence="2" key="1">
    <citation type="submission" date="2022-11" db="EMBL/GenBank/DDBJ databases">
        <authorList>
            <person name="Morgan W.R."/>
            <person name="Tartar A."/>
        </authorList>
    </citation>
    <scope>NUCLEOTIDE SEQUENCE</scope>
    <source>
        <strain evidence="2">ARSEF 373</strain>
    </source>
</reference>
<dbReference type="InterPro" id="IPR037063">
    <property type="entry name" value="PHb_sf"/>
</dbReference>
<reference evidence="2" key="2">
    <citation type="journal article" date="2023" name="Microbiol Resour">
        <title>Decontamination and Annotation of the Draft Genome Sequence of the Oomycete Lagenidium giganteum ARSEF 373.</title>
        <authorList>
            <person name="Morgan W.R."/>
            <person name="Tartar A."/>
        </authorList>
    </citation>
    <scope>NUCLEOTIDE SEQUENCE</scope>
    <source>
        <strain evidence="2">ARSEF 373</strain>
    </source>
</reference>
<dbReference type="PANTHER" id="PTHR35796">
    <property type="entry name" value="HYPOTHETICAL CYTOSOLIC PROTEIN"/>
    <property type="match status" value="1"/>
</dbReference>